<evidence type="ECO:0000256" key="1">
    <source>
        <dbReference type="SAM" id="MobiDB-lite"/>
    </source>
</evidence>
<sequence>MRQLLEKSNSEDRNAQNSPKGSLTHTKSIGITIPNNQIINLFNKILKHNKISNSWKSLPIHKNGDKENPKNLQENKSGHHPRAFPAVIPELLSDKYTQSQAQFGFRRCKSATNKLIIRQMIGKIINFNMSIFLNFVVSRNHQPESDAIDKLLIKKVLKTLTEIINILEKS</sequence>
<protein>
    <recommendedName>
        <fullName evidence="4">Reverse transcriptase domain-containing protein</fullName>
    </recommendedName>
</protein>
<accession>A0ABD1FBT4</accession>
<feature type="region of interest" description="Disordered" evidence="1">
    <location>
        <begin position="57"/>
        <end position="80"/>
    </location>
</feature>
<evidence type="ECO:0000313" key="2">
    <source>
        <dbReference type="EMBL" id="KAL1513952.1"/>
    </source>
</evidence>
<organism evidence="2 3">
    <name type="scientific">Hypothenemus hampei</name>
    <name type="common">Coffee berry borer</name>
    <dbReference type="NCBI Taxonomy" id="57062"/>
    <lineage>
        <taxon>Eukaryota</taxon>
        <taxon>Metazoa</taxon>
        <taxon>Ecdysozoa</taxon>
        <taxon>Arthropoda</taxon>
        <taxon>Hexapoda</taxon>
        <taxon>Insecta</taxon>
        <taxon>Pterygota</taxon>
        <taxon>Neoptera</taxon>
        <taxon>Endopterygota</taxon>
        <taxon>Coleoptera</taxon>
        <taxon>Polyphaga</taxon>
        <taxon>Cucujiformia</taxon>
        <taxon>Curculionidae</taxon>
        <taxon>Scolytinae</taxon>
        <taxon>Hypothenemus</taxon>
    </lineage>
</organism>
<dbReference type="EMBL" id="JBDJPC010000002">
    <property type="protein sequence ID" value="KAL1513952.1"/>
    <property type="molecule type" value="Genomic_DNA"/>
</dbReference>
<evidence type="ECO:0008006" key="4">
    <source>
        <dbReference type="Google" id="ProtNLM"/>
    </source>
</evidence>
<reference evidence="2 3" key="1">
    <citation type="submission" date="2024-05" db="EMBL/GenBank/DDBJ databases">
        <title>Genetic variation in Jamaican populations of the coffee berry borer (Hypothenemus hampei).</title>
        <authorList>
            <person name="Errbii M."/>
            <person name="Myrie A."/>
        </authorList>
    </citation>
    <scope>NUCLEOTIDE SEQUENCE [LARGE SCALE GENOMIC DNA]</scope>
    <source>
        <strain evidence="2">JA-Hopewell-2020-01-JO</strain>
        <tissue evidence="2">Whole body</tissue>
    </source>
</reference>
<feature type="compositionally biased region" description="Polar residues" evidence="1">
    <location>
        <begin position="15"/>
        <end position="27"/>
    </location>
</feature>
<dbReference type="Proteomes" id="UP001566132">
    <property type="component" value="Unassembled WGS sequence"/>
</dbReference>
<proteinExistence type="predicted"/>
<feature type="compositionally biased region" description="Basic and acidic residues" evidence="1">
    <location>
        <begin position="1"/>
        <end position="14"/>
    </location>
</feature>
<gene>
    <name evidence="2" type="ORF">ABEB36_003289</name>
</gene>
<comment type="caution">
    <text evidence="2">The sequence shown here is derived from an EMBL/GenBank/DDBJ whole genome shotgun (WGS) entry which is preliminary data.</text>
</comment>
<feature type="region of interest" description="Disordered" evidence="1">
    <location>
        <begin position="1"/>
        <end position="27"/>
    </location>
</feature>
<name>A0ABD1FBT4_HYPHA</name>
<evidence type="ECO:0000313" key="3">
    <source>
        <dbReference type="Proteomes" id="UP001566132"/>
    </source>
</evidence>
<keyword evidence="3" id="KW-1185">Reference proteome</keyword>
<dbReference type="AlphaFoldDB" id="A0ABD1FBT4"/>